<reference evidence="2 3" key="1">
    <citation type="submission" date="2017-10" db="EMBL/GenBank/DDBJ databases">
        <title>Sequencing the genomes of 1000 actinobacteria strains.</title>
        <authorList>
            <person name="Klenk H.-P."/>
        </authorList>
    </citation>
    <scope>NUCLEOTIDE SEQUENCE [LARGE SCALE GENOMIC DNA]</scope>
    <source>
        <strain evidence="2 3">DSM 20688</strain>
    </source>
</reference>
<keyword evidence="3" id="KW-1185">Reference proteome</keyword>
<dbReference type="CDD" id="cd07247">
    <property type="entry name" value="SgaA_N_like"/>
    <property type="match status" value="1"/>
</dbReference>
<comment type="caution">
    <text evidence="2">The sequence shown here is derived from an EMBL/GenBank/DDBJ whole genome shotgun (WGS) entry which is preliminary data.</text>
</comment>
<feature type="domain" description="VOC" evidence="1">
    <location>
        <begin position="127"/>
        <end position="238"/>
    </location>
</feature>
<dbReference type="Pfam" id="PF18029">
    <property type="entry name" value="Glyoxalase_6"/>
    <property type="match status" value="1"/>
</dbReference>
<dbReference type="PANTHER" id="PTHR33993:SF14">
    <property type="entry name" value="GB|AAF24581.1"/>
    <property type="match status" value="1"/>
</dbReference>
<dbReference type="AlphaFoldDB" id="A0A2A9DNK8"/>
<accession>A0A2A9DNK8</accession>
<dbReference type="Pfam" id="PF00903">
    <property type="entry name" value="Glyoxalase"/>
    <property type="match status" value="1"/>
</dbReference>
<dbReference type="InterPro" id="IPR029068">
    <property type="entry name" value="Glyas_Bleomycin-R_OHBP_Dase"/>
</dbReference>
<dbReference type="InterPro" id="IPR004360">
    <property type="entry name" value="Glyas_Fos-R_dOase_dom"/>
</dbReference>
<dbReference type="Gene3D" id="3.10.180.10">
    <property type="entry name" value="2,3-Dihydroxybiphenyl 1,2-Dioxygenase, domain 1"/>
    <property type="match status" value="2"/>
</dbReference>
<evidence type="ECO:0000259" key="1">
    <source>
        <dbReference type="PROSITE" id="PS51819"/>
    </source>
</evidence>
<dbReference type="InterPro" id="IPR052164">
    <property type="entry name" value="Anthracycline_SecMetBiosynth"/>
</dbReference>
<feature type="domain" description="VOC" evidence="1">
    <location>
        <begin position="9"/>
        <end position="112"/>
    </location>
</feature>
<dbReference type="OrthoDB" id="9793039at2"/>
<dbReference type="RefSeq" id="WP_048378728.1">
    <property type="nucleotide sequence ID" value="NZ_LDYE01000001.1"/>
</dbReference>
<dbReference type="SUPFAM" id="SSF54593">
    <property type="entry name" value="Glyoxalase/Bleomycin resistance protein/Dihydroxybiphenyl dioxygenase"/>
    <property type="match status" value="2"/>
</dbReference>
<gene>
    <name evidence="2" type="ORF">ATK06_0622</name>
</gene>
<dbReference type="InterPro" id="IPR041581">
    <property type="entry name" value="Glyoxalase_6"/>
</dbReference>
<dbReference type="EMBL" id="PDJF01000001">
    <property type="protein sequence ID" value="PFG27552.1"/>
    <property type="molecule type" value="Genomic_DNA"/>
</dbReference>
<dbReference type="InterPro" id="IPR037523">
    <property type="entry name" value="VOC_core"/>
</dbReference>
<sequence length="262" mass="28018">MPAFKAEVGMPYWVDLMSSEPRKSRHFYTELLGWEFRDRLARVEGLPVAGVIEATGNTPDTWVTYFYAPDLSATVARAQELGARVLAESTTEIGDIAILSDPAGALLGLINPAGEGAFVAAGEPGTAVWHELTATTKYTEAADFYRELFGWATQEGDRYTVILQDGGAFAGIADARGQFPPQVPSFWQSYLGVADVDAAVAAVPGLGGEIIREPWDADFGRIAIVADSTGATITLAQVDPYVEETVEEGDDILQVLKDAGIA</sequence>
<dbReference type="Proteomes" id="UP000221653">
    <property type="component" value="Unassembled WGS sequence"/>
</dbReference>
<proteinExistence type="predicted"/>
<dbReference type="STRING" id="1724.GCA_001044175_00118"/>
<evidence type="ECO:0000313" key="3">
    <source>
        <dbReference type="Proteomes" id="UP000221653"/>
    </source>
</evidence>
<dbReference type="PANTHER" id="PTHR33993">
    <property type="entry name" value="GLYOXALASE-RELATED"/>
    <property type="match status" value="1"/>
</dbReference>
<evidence type="ECO:0000313" key="2">
    <source>
        <dbReference type="EMBL" id="PFG27552.1"/>
    </source>
</evidence>
<organism evidence="2 3">
    <name type="scientific">Corynebacterium renale</name>
    <dbReference type="NCBI Taxonomy" id="1724"/>
    <lineage>
        <taxon>Bacteria</taxon>
        <taxon>Bacillati</taxon>
        <taxon>Actinomycetota</taxon>
        <taxon>Actinomycetes</taxon>
        <taxon>Mycobacteriales</taxon>
        <taxon>Corynebacteriaceae</taxon>
        <taxon>Corynebacterium</taxon>
    </lineage>
</organism>
<protein>
    <recommendedName>
        <fullName evidence="1">VOC domain-containing protein</fullName>
    </recommendedName>
</protein>
<dbReference type="PROSITE" id="PS51819">
    <property type="entry name" value="VOC"/>
    <property type="match status" value="2"/>
</dbReference>
<name>A0A2A9DNK8_9CORY</name>